<gene>
    <name evidence="1" type="ORF">METZ01_LOCUS328263</name>
</gene>
<protein>
    <submittedName>
        <fullName evidence="1">Uncharacterized protein</fullName>
    </submittedName>
</protein>
<evidence type="ECO:0000313" key="1">
    <source>
        <dbReference type="EMBL" id="SVC75409.1"/>
    </source>
</evidence>
<organism evidence="1">
    <name type="scientific">marine metagenome</name>
    <dbReference type="NCBI Taxonomy" id="408172"/>
    <lineage>
        <taxon>unclassified sequences</taxon>
        <taxon>metagenomes</taxon>
        <taxon>ecological metagenomes</taxon>
    </lineage>
</organism>
<dbReference type="EMBL" id="UINC01108933">
    <property type="protein sequence ID" value="SVC75409.1"/>
    <property type="molecule type" value="Genomic_DNA"/>
</dbReference>
<reference evidence="1" key="1">
    <citation type="submission" date="2018-05" db="EMBL/GenBank/DDBJ databases">
        <authorList>
            <person name="Lanie J.A."/>
            <person name="Ng W.-L."/>
            <person name="Kazmierczak K.M."/>
            <person name="Andrzejewski T.M."/>
            <person name="Davidsen T.M."/>
            <person name="Wayne K.J."/>
            <person name="Tettelin H."/>
            <person name="Glass J.I."/>
            <person name="Rusch D."/>
            <person name="Podicherti R."/>
            <person name="Tsui H.-C.T."/>
            <person name="Winkler M.E."/>
        </authorList>
    </citation>
    <scope>NUCLEOTIDE SEQUENCE</scope>
</reference>
<proteinExistence type="predicted"/>
<dbReference type="AlphaFoldDB" id="A0A382PPX9"/>
<name>A0A382PPX9_9ZZZZ</name>
<accession>A0A382PPX9</accession>
<sequence length="54" mass="5633">MGEHSVCIREVAGSTPVTSTNTGEVGKWLNPTDCKSVLLEFVGSNPTLSTIIGV</sequence>